<name>A0A974HC67_XENLA</name>
<dbReference type="Pfam" id="PF01541">
    <property type="entry name" value="GIY-YIG"/>
    <property type="match status" value="1"/>
</dbReference>
<dbReference type="PROSITE" id="PS50164">
    <property type="entry name" value="GIY_YIG"/>
    <property type="match status" value="1"/>
</dbReference>
<dbReference type="SUPFAM" id="SSF82771">
    <property type="entry name" value="GIY-YIG endonuclease"/>
    <property type="match status" value="1"/>
</dbReference>
<reference evidence="3" key="1">
    <citation type="journal article" date="2016" name="Nature">
        <title>Genome evolution in the allotetraploid frog Xenopus laevis.</title>
        <authorList>
            <person name="Session A.M."/>
            <person name="Uno Y."/>
            <person name="Kwon T."/>
            <person name="Chapman J.A."/>
            <person name="Toyoda A."/>
            <person name="Takahashi S."/>
            <person name="Fukui A."/>
            <person name="Hikosaka A."/>
            <person name="Suzuki A."/>
            <person name="Kondo M."/>
            <person name="van Heeringen S.J."/>
            <person name="Quigley I."/>
            <person name="Heinz S."/>
            <person name="Ogino H."/>
            <person name="Ochi H."/>
            <person name="Hellsten U."/>
            <person name="Lyons J.B."/>
            <person name="Simakov O."/>
            <person name="Putnam N."/>
            <person name="Stites J."/>
            <person name="Kuroki Y."/>
            <person name="Tanaka T."/>
            <person name="Michiue T."/>
            <person name="Watanabe M."/>
            <person name="Bogdanovic O."/>
            <person name="Lister R."/>
            <person name="Georgiou G."/>
            <person name="Paranjpe S.S."/>
            <person name="van Kruijsbergen I."/>
            <person name="Shu S."/>
            <person name="Carlson J."/>
            <person name="Kinoshita T."/>
            <person name="Ohta Y."/>
            <person name="Mawaribuchi S."/>
            <person name="Jenkins J."/>
            <person name="Grimwood J."/>
            <person name="Schmutz J."/>
            <person name="Mitros T."/>
            <person name="Mozaffari S.V."/>
            <person name="Suzuki Y."/>
            <person name="Haramoto Y."/>
            <person name="Yamamoto T.S."/>
            <person name="Takagi C."/>
            <person name="Heald R."/>
            <person name="Miller K."/>
            <person name="Haudenschild C."/>
            <person name="Kitzman J."/>
            <person name="Nakayama T."/>
            <person name="Izutsu Y."/>
            <person name="Robert J."/>
            <person name="Fortriede J."/>
            <person name="Burns K."/>
            <person name="Lotay V."/>
            <person name="Karimi K."/>
            <person name="Yasuoka Y."/>
            <person name="Dichmann D.S."/>
            <person name="Flajnik M.F."/>
            <person name="Houston D.W."/>
            <person name="Shendure J."/>
            <person name="DuPasquier L."/>
            <person name="Vize P.D."/>
            <person name="Zorn A.M."/>
            <person name="Ito M."/>
            <person name="Marcotte E.M."/>
            <person name="Wallingford J.B."/>
            <person name="Ito Y."/>
            <person name="Asashima M."/>
            <person name="Ueno N."/>
            <person name="Matsuda Y."/>
            <person name="Veenstra G.J."/>
            <person name="Fujiyama A."/>
            <person name="Harland R.M."/>
            <person name="Taira M."/>
            <person name="Rokhsar D.S."/>
        </authorList>
    </citation>
    <scope>NUCLEOTIDE SEQUENCE [LARGE SCALE GENOMIC DNA]</scope>
    <source>
        <strain evidence="3">J</strain>
    </source>
</reference>
<dbReference type="EMBL" id="CM004478">
    <property type="protein sequence ID" value="OCT72560.1"/>
    <property type="molecule type" value="Genomic_DNA"/>
</dbReference>
<sequence length="461" mass="53833">MLLQPLVMRLDSHLRDTKHVLQILEMLDWDETRFSWATVDVVGLYTCIPHKKGLEAVEYHLITYSNYDDTVIDFILRTLEYLLTHNFFKFDSAFYLQKCGTLMGAKFAPTYANLYMGWWEETRIFGGTMHVLNNIKLYKKYVDDLLFIWGDTQIEANIVSTVFRKETAGNTLLRADSCHPRHVLKAIPFGQFQRLRHRLLQRNYPINLLKLSFLKAFRIDRMTLLNDRKKTKNNDKKDDKPMFITSFSRQYHKIKTIVRKNLPILFNDESLHNILKDGCKFVTRRAPTLVNLLAPSVVPGKIKSKTWLQTKGTYKCGANRCITCERILVSKEFKSNSTGKSFKMNHFINCNTKFVTYLLSCSKCGIQYVGCTSRNLKNRMREHINHITSRRNSSVVSRHFLECSDGDIKYLNIQGIEKIEPVYRGGNLMEKLLHREDFWIFTLGTRQPAGLNLRFDIACHV</sequence>
<dbReference type="Gene3D" id="3.40.1440.10">
    <property type="entry name" value="GIY-YIG endonuclease"/>
    <property type="match status" value="1"/>
</dbReference>
<protein>
    <recommendedName>
        <fullName evidence="1">GIY-YIG domain-containing protein</fullName>
    </recommendedName>
</protein>
<dbReference type="InterPro" id="IPR000305">
    <property type="entry name" value="GIY-YIG_endonuc"/>
</dbReference>
<dbReference type="OMA" id="FAWATID"/>
<dbReference type="Proteomes" id="UP000694892">
    <property type="component" value="Chromosome 7L"/>
</dbReference>
<accession>A0A974HC67</accession>
<dbReference type="PANTHER" id="PTHR21301">
    <property type="entry name" value="REVERSE TRANSCRIPTASE"/>
    <property type="match status" value="1"/>
</dbReference>
<dbReference type="CDD" id="cd10442">
    <property type="entry name" value="GIY-YIG_PLEs"/>
    <property type="match status" value="1"/>
</dbReference>
<dbReference type="AlphaFoldDB" id="A0A974HC67"/>
<evidence type="ECO:0000313" key="3">
    <source>
        <dbReference type="Proteomes" id="UP000694892"/>
    </source>
</evidence>
<proteinExistence type="predicted"/>
<evidence type="ECO:0000313" key="2">
    <source>
        <dbReference type="EMBL" id="OCT72560.1"/>
    </source>
</evidence>
<dbReference type="InterPro" id="IPR035901">
    <property type="entry name" value="GIY-YIG_endonuc_sf"/>
</dbReference>
<gene>
    <name evidence="2" type="ORF">XELAEV_18035541mg</name>
</gene>
<organism evidence="2 3">
    <name type="scientific">Xenopus laevis</name>
    <name type="common">African clawed frog</name>
    <dbReference type="NCBI Taxonomy" id="8355"/>
    <lineage>
        <taxon>Eukaryota</taxon>
        <taxon>Metazoa</taxon>
        <taxon>Chordata</taxon>
        <taxon>Craniata</taxon>
        <taxon>Vertebrata</taxon>
        <taxon>Euteleostomi</taxon>
        <taxon>Amphibia</taxon>
        <taxon>Batrachia</taxon>
        <taxon>Anura</taxon>
        <taxon>Pipoidea</taxon>
        <taxon>Pipidae</taxon>
        <taxon>Xenopodinae</taxon>
        <taxon>Xenopus</taxon>
        <taxon>Xenopus</taxon>
    </lineage>
</organism>
<evidence type="ECO:0000259" key="1">
    <source>
        <dbReference type="PROSITE" id="PS50164"/>
    </source>
</evidence>
<dbReference type="PANTHER" id="PTHR21301:SF13">
    <property type="match status" value="1"/>
</dbReference>
<feature type="domain" description="GIY-YIG" evidence="1">
    <location>
        <begin position="352"/>
        <end position="425"/>
    </location>
</feature>